<name>A0ACA9Q902_9GLOM</name>
<protein>
    <submittedName>
        <fullName evidence="1">15457_t:CDS:1</fullName>
    </submittedName>
</protein>
<dbReference type="EMBL" id="CAJVPT010048215">
    <property type="protein sequence ID" value="CAG8741640.1"/>
    <property type="molecule type" value="Genomic_DNA"/>
</dbReference>
<organism evidence="1 2">
    <name type="scientific">Acaulospora colombiana</name>
    <dbReference type="NCBI Taxonomy" id="27376"/>
    <lineage>
        <taxon>Eukaryota</taxon>
        <taxon>Fungi</taxon>
        <taxon>Fungi incertae sedis</taxon>
        <taxon>Mucoromycota</taxon>
        <taxon>Glomeromycotina</taxon>
        <taxon>Glomeromycetes</taxon>
        <taxon>Diversisporales</taxon>
        <taxon>Acaulosporaceae</taxon>
        <taxon>Acaulospora</taxon>
    </lineage>
</organism>
<keyword evidence="2" id="KW-1185">Reference proteome</keyword>
<gene>
    <name evidence="1" type="ORF">ACOLOM_LOCUS12209</name>
</gene>
<comment type="caution">
    <text evidence="1">The sequence shown here is derived from an EMBL/GenBank/DDBJ whole genome shotgun (WGS) entry which is preliminary data.</text>
</comment>
<evidence type="ECO:0000313" key="2">
    <source>
        <dbReference type="Proteomes" id="UP000789525"/>
    </source>
</evidence>
<dbReference type="Proteomes" id="UP000789525">
    <property type="component" value="Unassembled WGS sequence"/>
</dbReference>
<reference evidence="1" key="1">
    <citation type="submission" date="2021-06" db="EMBL/GenBank/DDBJ databases">
        <authorList>
            <person name="Kallberg Y."/>
            <person name="Tangrot J."/>
            <person name="Rosling A."/>
        </authorList>
    </citation>
    <scope>NUCLEOTIDE SEQUENCE</scope>
    <source>
        <strain evidence="1">CL356</strain>
    </source>
</reference>
<sequence>THLEEYSDIITYFTSILSELDPCKPETSLRDNLIHIQDSGLALWLTRYCPDDWQFEALVHPNFNLEGTFIRTVLVDGPFNARDMIIFNVEAVLESSGPIEEKLLVDQLVFESAAMDISGPLECVHMCLQNPKGIASEPLFYMAYNLDDQGEISHLRKALMWVLHNATAMRHAEGPPSPSEKDTVVPEFAVLAVRRAEQSGSASPGRLRSFEFVKNMSDEEWEEWSARIKSMVMGINLRGLEPGPIHDQ</sequence>
<feature type="non-terminal residue" evidence="1">
    <location>
        <position position="248"/>
    </location>
</feature>
<feature type="non-terminal residue" evidence="1">
    <location>
        <position position="1"/>
    </location>
</feature>
<proteinExistence type="predicted"/>
<accession>A0ACA9Q902</accession>
<evidence type="ECO:0000313" key="1">
    <source>
        <dbReference type="EMBL" id="CAG8741640.1"/>
    </source>
</evidence>